<sequence>MWRMIPCCYAQNSGLGLSEPINGGCRQITSVAYEVSTYPGPSQPKHVERPRWDSLWGATFLAAVLVVRFTTGPL</sequence>
<dbReference type="Proteomes" id="UP000315783">
    <property type="component" value="Unassembled WGS sequence"/>
</dbReference>
<organism evidence="1 2">
    <name type="scientific">Cordyceps javanica</name>
    <dbReference type="NCBI Taxonomy" id="43265"/>
    <lineage>
        <taxon>Eukaryota</taxon>
        <taxon>Fungi</taxon>
        <taxon>Dikarya</taxon>
        <taxon>Ascomycota</taxon>
        <taxon>Pezizomycotina</taxon>
        <taxon>Sordariomycetes</taxon>
        <taxon>Hypocreomycetidae</taxon>
        <taxon>Hypocreales</taxon>
        <taxon>Cordycipitaceae</taxon>
        <taxon>Cordyceps</taxon>
    </lineage>
</organism>
<gene>
    <name evidence="1" type="ORF">IF1G_05905</name>
</gene>
<reference evidence="1 2" key="1">
    <citation type="journal article" date="2019" name="Appl. Microbiol. Biotechnol.">
        <title>Genome sequence of Isaria javanica and comparative genome analysis insights into family S53 peptidase evolution in fungal entomopathogens.</title>
        <authorList>
            <person name="Lin R."/>
            <person name="Zhang X."/>
            <person name="Xin B."/>
            <person name="Zou M."/>
            <person name="Gao Y."/>
            <person name="Qin F."/>
            <person name="Hu Q."/>
            <person name="Xie B."/>
            <person name="Cheng X."/>
        </authorList>
    </citation>
    <scope>NUCLEOTIDE SEQUENCE [LARGE SCALE GENOMIC DNA]</scope>
    <source>
        <strain evidence="1 2">IJ1G</strain>
    </source>
</reference>
<comment type="caution">
    <text evidence="1">The sequence shown here is derived from an EMBL/GenBank/DDBJ whole genome shotgun (WGS) entry which is preliminary data.</text>
</comment>
<accession>A0A545UZN9</accession>
<evidence type="ECO:0000313" key="1">
    <source>
        <dbReference type="EMBL" id="TQV94918.1"/>
    </source>
</evidence>
<protein>
    <submittedName>
        <fullName evidence="1">Uncharacterized protein</fullName>
    </submittedName>
</protein>
<dbReference type="EMBL" id="SPUK01000008">
    <property type="protein sequence ID" value="TQV94918.1"/>
    <property type="molecule type" value="Genomic_DNA"/>
</dbReference>
<dbReference type="AlphaFoldDB" id="A0A545UZN9"/>
<evidence type="ECO:0000313" key="2">
    <source>
        <dbReference type="Proteomes" id="UP000315783"/>
    </source>
</evidence>
<keyword evidence="2" id="KW-1185">Reference proteome</keyword>
<name>A0A545UZN9_9HYPO</name>
<proteinExistence type="predicted"/>